<evidence type="ECO:0000313" key="6">
    <source>
        <dbReference type="Proteomes" id="UP000327013"/>
    </source>
</evidence>
<dbReference type="Gene3D" id="2.130.10.10">
    <property type="entry name" value="YVTN repeat-like/Quinoprotein amine dehydrogenase"/>
    <property type="match status" value="1"/>
</dbReference>
<dbReference type="InterPro" id="IPR015943">
    <property type="entry name" value="WD40/YVTN_repeat-like_dom_sf"/>
</dbReference>
<dbReference type="GO" id="GO:0020037">
    <property type="term" value="F:heme binding"/>
    <property type="evidence" value="ECO:0007669"/>
    <property type="project" value="InterPro"/>
</dbReference>
<dbReference type="SMART" id="SM00320">
    <property type="entry name" value="WD40"/>
    <property type="match status" value="1"/>
</dbReference>
<feature type="repeat" description="WD" evidence="3">
    <location>
        <begin position="617"/>
        <end position="658"/>
    </location>
</feature>
<keyword evidence="2" id="KW-0349">Heme</keyword>
<gene>
    <name evidence="5" type="ORF">FH972_021338</name>
</gene>
<feature type="region of interest" description="Disordered" evidence="4">
    <location>
        <begin position="799"/>
        <end position="832"/>
    </location>
</feature>
<dbReference type="CDD" id="cd11062">
    <property type="entry name" value="CYP58-like"/>
    <property type="match status" value="1"/>
</dbReference>
<organism evidence="5 6">
    <name type="scientific">Carpinus fangiana</name>
    <dbReference type="NCBI Taxonomy" id="176857"/>
    <lineage>
        <taxon>Eukaryota</taxon>
        <taxon>Viridiplantae</taxon>
        <taxon>Streptophyta</taxon>
        <taxon>Embryophyta</taxon>
        <taxon>Tracheophyta</taxon>
        <taxon>Spermatophyta</taxon>
        <taxon>Magnoliopsida</taxon>
        <taxon>eudicotyledons</taxon>
        <taxon>Gunneridae</taxon>
        <taxon>Pentapetalae</taxon>
        <taxon>rosids</taxon>
        <taxon>fabids</taxon>
        <taxon>Fagales</taxon>
        <taxon>Betulaceae</taxon>
        <taxon>Carpinus</taxon>
    </lineage>
</organism>
<evidence type="ECO:0000256" key="4">
    <source>
        <dbReference type="SAM" id="MobiDB-lite"/>
    </source>
</evidence>
<dbReference type="InterPro" id="IPR001680">
    <property type="entry name" value="WD40_rpt"/>
</dbReference>
<feature type="compositionally biased region" description="Basic and acidic residues" evidence="4">
    <location>
        <begin position="818"/>
        <end position="828"/>
    </location>
</feature>
<dbReference type="Proteomes" id="UP000327013">
    <property type="component" value="Unassembled WGS sequence"/>
</dbReference>
<dbReference type="PANTHER" id="PTHR24305:SF156">
    <property type="entry name" value="P450, PUTATIVE (EUROFUNG)-RELATED"/>
    <property type="match status" value="1"/>
</dbReference>
<dbReference type="InterPro" id="IPR001128">
    <property type="entry name" value="Cyt_P450"/>
</dbReference>
<evidence type="ECO:0000313" key="5">
    <source>
        <dbReference type="EMBL" id="KAB8337034.1"/>
    </source>
</evidence>
<comment type="caution">
    <text evidence="5">The sequence shown here is derived from an EMBL/GenBank/DDBJ whole genome shotgun (WGS) entry which is preliminary data.</text>
</comment>
<accession>A0A5N6KP96</accession>
<dbReference type="PRINTS" id="PR00463">
    <property type="entry name" value="EP450I"/>
</dbReference>
<dbReference type="Gene3D" id="1.10.630.10">
    <property type="entry name" value="Cytochrome P450"/>
    <property type="match status" value="1"/>
</dbReference>
<dbReference type="PANTHER" id="PTHR24305">
    <property type="entry name" value="CYTOCHROME P450"/>
    <property type="match status" value="1"/>
</dbReference>
<dbReference type="SUPFAM" id="SSF48264">
    <property type="entry name" value="Cytochrome P450"/>
    <property type="match status" value="1"/>
</dbReference>
<evidence type="ECO:0000256" key="1">
    <source>
        <dbReference type="ARBA" id="ARBA00001971"/>
    </source>
</evidence>
<evidence type="ECO:0000256" key="2">
    <source>
        <dbReference type="PIRSR" id="PIRSR602401-1"/>
    </source>
</evidence>
<feature type="compositionally biased region" description="Basic residues" evidence="4">
    <location>
        <begin position="932"/>
        <end position="944"/>
    </location>
</feature>
<feature type="binding site" description="axial binding residue" evidence="2">
    <location>
        <position position="437"/>
    </location>
    <ligand>
        <name>heme</name>
        <dbReference type="ChEBI" id="CHEBI:30413"/>
    </ligand>
    <ligandPart>
        <name>Fe</name>
        <dbReference type="ChEBI" id="CHEBI:18248"/>
    </ligandPart>
</feature>
<keyword evidence="2" id="KW-0479">Metal-binding</keyword>
<dbReference type="EMBL" id="VIBQ01000009">
    <property type="protein sequence ID" value="KAB8337034.1"/>
    <property type="molecule type" value="Genomic_DNA"/>
</dbReference>
<dbReference type="InterPro" id="IPR002401">
    <property type="entry name" value="Cyt_P450_E_grp-I"/>
</dbReference>
<reference evidence="5 6" key="1">
    <citation type="submission" date="2019-06" db="EMBL/GenBank/DDBJ databases">
        <title>A chromosomal-level reference genome of Carpinus fangiana (Coryloideae, Betulaceae).</title>
        <authorList>
            <person name="Yang X."/>
            <person name="Wang Z."/>
            <person name="Zhang L."/>
            <person name="Hao G."/>
            <person name="Liu J."/>
            <person name="Yang Y."/>
        </authorList>
    </citation>
    <scope>NUCLEOTIDE SEQUENCE [LARGE SCALE GENOMIC DNA]</scope>
    <source>
        <strain evidence="5">Cfa_2016G</strain>
        <tissue evidence="5">Leaf</tissue>
    </source>
</reference>
<sequence>MALLSELLTSLDYPVLAISTPVILLVTYCAYNLFYHPLASVPGPLLGKISPLWLYYHSYVGDEASTIDALHKRYGPVLRVAPYEVDISDGAALAPIYNDKGGFLKAPCYRNFDIDGHASIFSALDPAYRAVRSKAVAAMFATATIRRDGEQLIESCVACLVRRMEEAKSQKGVPFNMLDLSRRLAVDAVTAYLMGRSYGGLDEPDKALSDDNAIQPLSASAFVDAFVAVGRFFLLPNRVFMFLEMVGERVFPDKKADVSMHAVSSFTDTLADEATETDTTYQGRLLQAGVSRHEASAQCKDLMFAGTDSTGTNLATICWHLIRQPAIYGKLREELERGRSADIDNLPYLRATVREGLRHSLANPTRLPRSVPLSGWSFGGYDFPPGTNVGCAAYSMHFDPTVFSEPRAFKPDRWLEGSVTANMLRDNMPFGVGPRQCIARNLATAELHIAVRRIVEADLLAGATTCGFQSDGNDAIKLAEWFNSKVVGHSIDGSVLGKMTLYPGKDENFQGVKRGGWSHFNLPIPMFEHVCSLPLSADVFAQATHPTLPIFAVGLASGHVRAFRLPPIEKTTPKDEHTNGEGGIKVNGRLAHTARARSSSITSTTGPINTVSTIWSTHRHKGSCRALAFSTDGTTLYSAGSDGLIKAADAETGRVVGKVAIPFETSRITNKDAASYPSVLLALSPQTLVLGTDGGTIHIYTLSEHVSPHTPLAKHAVPTATPSQTLRPHRTEFDPTNTEAIAALAALPPSATSTSRTSRAFVSAAGSTLAVTDIRKGVVATSIDQGDVLLAAACVSLAPPRNAPADADRKRKKGARGRNPDEGHDPNDKVLLGSSEGLLTLWNRGEWEDQRSRTAIGGGGLSPMGVDDDAGVDCLAVMPGDEGAPSRTRVVAAGLGSGAVKLIEVRAGWWTADDDGWGGDCQSLVSQGGERRRQRRMGGHGRQR</sequence>
<dbReference type="Pfam" id="PF00067">
    <property type="entry name" value="p450"/>
    <property type="match status" value="1"/>
</dbReference>
<proteinExistence type="predicted"/>
<dbReference type="SUPFAM" id="SSF50978">
    <property type="entry name" value="WD40 repeat-like"/>
    <property type="match status" value="1"/>
</dbReference>
<keyword evidence="2" id="KW-0408">Iron</keyword>
<feature type="region of interest" description="Disordered" evidence="4">
    <location>
        <begin position="923"/>
        <end position="944"/>
    </location>
</feature>
<dbReference type="InterPro" id="IPR036396">
    <property type="entry name" value="Cyt_P450_sf"/>
</dbReference>
<keyword evidence="3" id="KW-0853">WD repeat</keyword>
<evidence type="ECO:0000256" key="3">
    <source>
        <dbReference type="PROSITE-ProRule" id="PRU00221"/>
    </source>
</evidence>
<dbReference type="PROSITE" id="PS50082">
    <property type="entry name" value="WD_REPEATS_2"/>
    <property type="match status" value="1"/>
</dbReference>
<name>A0A5N6KP96_9ROSI</name>
<dbReference type="GO" id="GO:0016705">
    <property type="term" value="F:oxidoreductase activity, acting on paired donors, with incorporation or reduction of molecular oxygen"/>
    <property type="evidence" value="ECO:0007669"/>
    <property type="project" value="InterPro"/>
</dbReference>
<dbReference type="PROSITE" id="PS00086">
    <property type="entry name" value="CYTOCHROME_P450"/>
    <property type="match status" value="1"/>
</dbReference>
<dbReference type="GO" id="GO:0005506">
    <property type="term" value="F:iron ion binding"/>
    <property type="evidence" value="ECO:0007669"/>
    <property type="project" value="InterPro"/>
</dbReference>
<dbReference type="OrthoDB" id="1470350at2759"/>
<dbReference type="GO" id="GO:0004497">
    <property type="term" value="F:monooxygenase activity"/>
    <property type="evidence" value="ECO:0007669"/>
    <property type="project" value="InterPro"/>
</dbReference>
<protein>
    <submittedName>
        <fullName evidence="5">Uncharacterized protein</fullName>
    </submittedName>
</protein>
<keyword evidence="6" id="KW-1185">Reference proteome</keyword>
<dbReference type="AlphaFoldDB" id="A0A5N6KP96"/>
<dbReference type="InterPro" id="IPR036322">
    <property type="entry name" value="WD40_repeat_dom_sf"/>
</dbReference>
<dbReference type="InterPro" id="IPR017972">
    <property type="entry name" value="Cyt_P450_CS"/>
</dbReference>
<comment type="cofactor">
    <cofactor evidence="1 2">
        <name>heme</name>
        <dbReference type="ChEBI" id="CHEBI:30413"/>
    </cofactor>
</comment>
<dbReference type="InterPro" id="IPR050121">
    <property type="entry name" value="Cytochrome_P450_monoxygenase"/>
</dbReference>